<evidence type="ECO:0000313" key="2">
    <source>
        <dbReference type="EMBL" id="GGM13519.1"/>
    </source>
</evidence>
<dbReference type="EMBL" id="BMPI01000005">
    <property type="protein sequence ID" value="GGM13519.1"/>
    <property type="molecule type" value="Genomic_DNA"/>
</dbReference>
<accession>A0A917T8C4</accession>
<sequence>MREGAGAHHAGHEGRHAAPGMGAGDELLDARDGFGEEGHGGRLLSDCFTRSNGQEAGWEVGRGNDSARGVIGVRQSVHRRDTIEAWMSG</sequence>
<protein>
    <submittedName>
        <fullName evidence="2">Uncharacterized protein</fullName>
    </submittedName>
</protein>
<evidence type="ECO:0000313" key="3">
    <source>
        <dbReference type="Proteomes" id="UP000642070"/>
    </source>
</evidence>
<proteinExistence type="predicted"/>
<keyword evidence="3" id="KW-1185">Reference proteome</keyword>
<reference evidence="2" key="2">
    <citation type="submission" date="2020-09" db="EMBL/GenBank/DDBJ databases">
        <authorList>
            <person name="Sun Q."/>
            <person name="Ohkuma M."/>
        </authorList>
    </citation>
    <scope>NUCLEOTIDE SEQUENCE</scope>
    <source>
        <strain evidence="2">JCM 19831</strain>
    </source>
</reference>
<reference evidence="2" key="1">
    <citation type="journal article" date="2014" name="Int. J. Syst. Evol. Microbiol.">
        <title>Complete genome sequence of Corynebacterium casei LMG S-19264T (=DSM 44701T), isolated from a smear-ripened cheese.</title>
        <authorList>
            <consortium name="US DOE Joint Genome Institute (JGI-PGF)"/>
            <person name="Walter F."/>
            <person name="Albersmeier A."/>
            <person name="Kalinowski J."/>
            <person name="Ruckert C."/>
        </authorList>
    </citation>
    <scope>NUCLEOTIDE SEQUENCE</scope>
    <source>
        <strain evidence="2">JCM 19831</strain>
    </source>
</reference>
<comment type="caution">
    <text evidence="2">The sequence shown here is derived from an EMBL/GenBank/DDBJ whole genome shotgun (WGS) entry which is preliminary data.</text>
</comment>
<feature type="compositionally biased region" description="Basic and acidic residues" evidence="1">
    <location>
        <begin position="1"/>
        <end position="16"/>
    </location>
</feature>
<dbReference type="Proteomes" id="UP000642070">
    <property type="component" value="Unassembled WGS sequence"/>
</dbReference>
<dbReference type="AlphaFoldDB" id="A0A917T8C4"/>
<name>A0A917T8C4_9ACTN</name>
<organism evidence="2 3">
    <name type="scientific">Dactylosporangium sucinum</name>
    <dbReference type="NCBI Taxonomy" id="1424081"/>
    <lineage>
        <taxon>Bacteria</taxon>
        <taxon>Bacillati</taxon>
        <taxon>Actinomycetota</taxon>
        <taxon>Actinomycetes</taxon>
        <taxon>Micromonosporales</taxon>
        <taxon>Micromonosporaceae</taxon>
        <taxon>Dactylosporangium</taxon>
    </lineage>
</organism>
<feature type="region of interest" description="Disordered" evidence="1">
    <location>
        <begin position="1"/>
        <end position="34"/>
    </location>
</feature>
<evidence type="ECO:0000256" key="1">
    <source>
        <dbReference type="SAM" id="MobiDB-lite"/>
    </source>
</evidence>
<gene>
    <name evidence="2" type="ORF">GCM10007977_013280</name>
</gene>